<gene>
    <name evidence="2" type="ORF">FHX37_2796</name>
</gene>
<dbReference type="AlphaFoldDB" id="A0A543NLV3"/>
<protein>
    <submittedName>
        <fullName evidence="2">Uncharacterized protein</fullName>
    </submittedName>
</protein>
<organism evidence="2 3">
    <name type="scientific">Haloactinospora alba</name>
    <dbReference type="NCBI Taxonomy" id="405555"/>
    <lineage>
        <taxon>Bacteria</taxon>
        <taxon>Bacillati</taxon>
        <taxon>Actinomycetota</taxon>
        <taxon>Actinomycetes</taxon>
        <taxon>Streptosporangiales</taxon>
        <taxon>Nocardiopsidaceae</taxon>
        <taxon>Haloactinospora</taxon>
    </lineage>
</organism>
<evidence type="ECO:0000256" key="1">
    <source>
        <dbReference type="SAM" id="Phobius"/>
    </source>
</evidence>
<keyword evidence="1" id="KW-0472">Membrane</keyword>
<dbReference type="OrthoDB" id="3812641at2"/>
<keyword evidence="1" id="KW-1133">Transmembrane helix</keyword>
<reference evidence="2 3" key="1">
    <citation type="submission" date="2019-06" db="EMBL/GenBank/DDBJ databases">
        <title>Sequencing the genomes of 1000 actinobacteria strains.</title>
        <authorList>
            <person name="Klenk H.-P."/>
        </authorList>
    </citation>
    <scope>NUCLEOTIDE SEQUENCE [LARGE SCALE GENOMIC DNA]</scope>
    <source>
        <strain evidence="2 3">DSM 45015</strain>
    </source>
</reference>
<dbReference type="Proteomes" id="UP000317422">
    <property type="component" value="Unassembled WGS sequence"/>
</dbReference>
<dbReference type="RefSeq" id="WP_141924262.1">
    <property type="nucleotide sequence ID" value="NZ_VFQC01000001.1"/>
</dbReference>
<evidence type="ECO:0000313" key="2">
    <source>
        <dbReference type="EMBL" id="TQN32813.1"/>
    </source>
</evidence>
<comment type="caution">
    <text evidence="2">The sequence shown here is derived from an EMBL/GenBank/DDBJ whole genome shotgun (WGS) entry which is preliminary data.</text>
</comment>
<keyword evidence="3" id="KW-1185">Reference proteome</keyword>
<proteinExistence type="predicted"/>
<dbReference type="EMBL" id="VFQC01000001">
    <property type="protein sequence ID" value="TQN32813.1"/>
    <property type="molecule type" value="Genomic_DNA"/>
</dbReference>
<sequence>MVETLAPIVFFLLVAAIFATVIWMFVHTFRRDRELRGDDTAERLHRFASQRGWSYQRHGGLAPGSGLVGNSSARESTRVWDLVWGTHRGRNFRCFQHRRTSGDEDGRNTRYHRVFTVTLPDDVPDLQVTAVRWSPLWTRVRTTGDERFDRAFAVATSDERFAARVLTPELRERMLAHPPPNGVVRLGGGELTTWYKQTRAFDPESIEGVLDGLCDLLDRIPTVPAGERPE</sequence>
<evidence type="ECO:0000313" key="3">
    <source>
        <dbReference type="Proteomes" id="UP000317422"/>
    </source>
</evidence>
<name>A0A543NLV3_9ACTN</name>
<accession>A0A543NLV3</accession>
<keyword evidence="1" id="KW-0812">Transmembrane</keyword>
<feature type="transmembrane region" description="Helical" evidence="1">
    <location>
        <begin position="6"/>
        <end position="26"/>
    </location>
</feature>